<evidence type="ECO:0000256" key="3">
    <source>
        <dbReference type="ARBA" id="ARBA00022475"/>
    </source>
</evidence>
<evidence type="ECO:0000313" key="10">
    <source>
        <dbReference type="Proteomes" id="UP001177120"/>
    </source>
</evidence>
<dbReference type="PANTHER" id="PTHR43744">
    <property type="entry name" value="ABC TRANSPORTER PERMEASE PROTEIN MG189-RELATED-RELATED"/>
    <property type="match status" value="1"/>
</dbReference>
<evidence type="ECO:0000256" key="6">
    <source>
        <dbReference type="ARBA" id="ARBA00023136"/>
    </source>
</evidence>
<feature type="domain" description="ABC transmembrane type-1" evidence="8">
    <location>
        <begin position="81"/>
        <end position="270"/>
    </location>
</feature>
<evidence type="ECO:0000256" key="5">
    <source>
        <dbReference type="ARBA" id="ARBA00022989"/>
    </source>
</evidence>
<comment type="subcellular location">
    <subcellularLocation>
        <location evidence="1 7">Cell membrane</location>
        <topology evidence="1 7">Multi-pass membrane protein</topology>
    </subcellularLocation>
</comment>
<dbReference type="Gene3D" id="1.10.3720.10">
    <property type="entry name" value="MetI-like"/>
    <property type="match status" value="1"/>
</dbReference>
<sequence>MTHQSIQRWSRLKRMAKTTGMYVLLTAIACLFIGPFILLVSTAFKSDSQPVFSFPPQWLPDPPVWDNFHQAWNDIPFPRYMFNSFFLVGVMVPLHLLLASITAYPLARMRFFGRNFIFYGIIATMFIPPEVMLIPRFLLVKTLNMTDSYWGIIIPGLLGGFAVFLMRQAYLAIPRELEEAAIIDGCGPFRMWWSIMLPLTAPTTAALGVFSFISVWNSFVWPLIVLKSPELYPLSLGLAYLAGTFGFDVKSLAAGAVISATPIIIFFLLMQRYFVYGMQGAVKK</sequence>
<feature type="transmembrane region" description="Helical" evidence="7">
    <location>
        <begin position="191"/>
        <end position="216"/>
    </location>
</feature>
<dbReference type="InterPro" id="IPR035906">
    <property type="entry name" value="MetI-like_sf"/>
</dbReference>
<keyword evidence="3" id="KW-1003">Cell membrane</keyword>
<dbReference type="EMBL" id="JAFHAP010000004">
    <property type="protein sequence ID" value="MBN2908666.1"/>
    <property type="molecule type" value="Genomic_DNA"/>
</dbReference>
<keyword evidence="4 7" id="KW-0812">Transmembrane</keyword>
<proteinExistence type="inferred from homology"/>
<gene>
    <name evidence="9" type="ORF">JQC72_03920</name>
</gene>
<reference evidence="9" key="1">
    <citation type="journal article" date="2024" name="Int. J. Syst. Evol. Microbiol.">
        <title>Polycladomyces zharkentensis sp. nov., a novel thermophilic cellulose- and starch-degrading member of the Bacillota from a geothermal aquifer in Kazakhstan.</title>
        <authorList>
            <person name="Mashzhan A."/>
            <person name="Kistaubayeva A."/>
            <person name="Javier-Lopez R."/>
            <person name="Bissenova U."/>
            <person name="Bissenbay A."/>
            <person name="Birkeland N.K."/>
        </authorList>
    </citation>
    <scope>NUCLEOTIDE SEQUENCE</scope>
    <source>
        <strain evidence="9">ZKZ2T</strain>
    </source>
</reference>
<evidence type="ECO:0000313" key="9">
    <source>
        <dbReference type="EMBL" id="MBN2908666.1"/>
    </source>
</evidence>
<name>A0ABS2WGM3_9BACL</name>
<keyword evidence="6 7" id="KW-0472">Membrane</keyword>
<dbReference type="Pfam" id="PF00528">
    <property type="entry name" value="BPD_transp_1"/>
    <property type="match status" value="1"/>
</dbReference>
<evidence type="ECO:0000256" key="4">
    <source>
        <dbReference type="ARBA" id="ARBA00022692"/>
    </source>
</evidence>
<evidence type="ECO:0000256" key="2">
    <source>
        <dbReference type="ARBA" id="ARBA00022448"/>
    </source>
</evidence>
<feature type="transmembrane region" description="Helical" evidence="7">
    <location>
        <begin position="80"/>
        <end position="104"/>
    </location>
</feature>
<dbReference type="InterPro" id="IPR000515">
    <property type="entry name" value="MetI-like"/>
</dbReference>
<accession>A0ABS2WGM3</accession>
<dbReference type="PANTHER" id="PTHR43744:SF3">
    <property type="entry name" value="LACTOSE TRANSPORT SYSTEM PERMEASE PROTEIN LACG"/>
    <property type="match status" value="1"/>
</dbReference>
<keyword evidence="2 7" id="KW-0813">Transport</keyword>
<keyword evidence="5 7" id="KW-1133">Transmembrane helix</keyword>
<dbReference type="Proteomes" id="UP001177120">
    <property type="component" value="Unassembled WGS sequence"/>
</dbReference>
<keyword evidence="10" id="KW-1185">Reference proteome</keyword>
<dbReference type="SUPFAM" id="SSF161098">
    <property type="entry name" value="MetI-like"/>
    <property type="match status" value="1"/>
</dbReference>
<feature type="transmembrane region" description="Helical" evidence="7">
    <location>
        <begin position="21"/>
        <end position="44"/>
    </location>
</feature>
<comment type="similarity">
    <text evidence="7">Belongs to the binding-protein-dependent transport system permease family.</text>
</comment>
<dbReference type="RefSeq" id="WP_205492975.1">
    <property type="nucleotide sequence ID" value="NZ_JAFHAP010000004.1"/>
</dbReference>
<dbReference type="PROSITE" id="PS50928">
    <property type="entry name" value="ABC_TM1"/>
    <property type="match status" value="1"/>
</dbReference>
<feature type="transmembrane region" description="Helical" evidence="7">
    <location>
        <begin position="149"/>
        <end position="170"/>
    </location>
</feature>
<evidence type="ECO:0000256" key="1">
    <source>
        <dbReference type="ARBA" id="ARBA00004651"/>
    </source>
</evidence>
<dbReference type="CDD" id="cd06261">
    <property type="entry name" value="TM_PBP2"/>
    <property type="match status" value="1"/>
</dbReference>
<feature type="transmembrane region" description="Helical" evidence="7">
    <location>
        <begin position="236"/>
        <end position="269"/>
    </location>
</feature>
<feature type="transmembrane region" description="Helical" evidence="7">
    <location>
        <begin position="116"/>
        <end position="137"/>
    </location>
</feature>
<organism evidence="9 10">
    <name type="scientific">Polycladomyces zharkentensis</name>
    <dbReference type="NCBI Taxonomy" id="2807616"/>
    <lineage>
        <taxon>Bacteria</taxon>
        <taxon>Bacillati</taxon>
        <taxon>Bacillota</taxon>
        <taxon>Bacilli</taxon>
        <taxon>Bacillales</taxon>
        <taxon>Thermoactinomycetaceae</taxon>
        <taxon>Polycladomyces</taxon>
    </lineage>
</organism>
<evidence type="ECO:0000259" key="8">
    <source>
        <dbReference type="PROSITE" id="PS50928"/>
    </source>
</evidence>
<protein>
    <submittedName>
        <fullName evidence="9">Carbohydrate ABC transporter permease</fullName>
    </submittedName>
</protein>
<comment type="caution">
    <text evidence="9">The sequence shown here is derived from an EMBL/GenBank/DDBJ whole genome shotgun (WGS) entry which is preliminary data.</text>
</comment>
<evidence type="ECO:0000256" key="7">
    <source>
        <dbReference type="RuleBase" id="RU363032"/>
    </source>
</evidence>